<proteinExistence type="inferred from homology"/>
<dbReference type="SUPFAM" id="SSF75620">
    <property type="entry name" value="Release factor"/>
    <property type="match status" value="1"/>
</dbReference>
<evidence type="ECO:0000256" key="4">
    <source>
        <dbReference type="ARBA" id="ARBA00023128"/>
    </source>
</evidence>
<evidence type="ECO:0000259" key="6">
    <source>
        <dbReference type="Pfam" id="PF00472"/>
    </source>
</evidence>
<feature type="domain" description="Prokaryotic-type class I peptide chain release factors" evidence="6">
    <location>
        <begin position="60"/>
        <end position="166"/>
    </location>
</feature>
<dbReference type="PANTHER" id="PTHR46203">
    <property type="entry name" value="PROBABLE PEPTIDE CHAIN RELEASE FACTOR C12ORF65"/>
    <property type="match status" value="1"/>
</dbReference>
<keyword evidence="4" id="KW-0496">Mitochondrion</keyword>
<keyword evidence="3" id="KW-0809">Transit peptide</keyword>
<evidence type="ECO:0000256" key="1">
    <source>
        <dbReference type="ARBA" id="ARBA00004173"/>
    </source>
</evidence>
<keyword evidence="8" id="KW-1185">Reference proteome</keyword>
<dbReference type="Pfam" id="PF00472">
    <property type="entry name" value="RF-1"/>
    <property type="match status" value="1"/>
</dbReference>
<evidence type="ECO:0000313" key="8">
    <source>
        <dbReference type="Proteomes" id="UP001642540"/>
    </source>
</evidence>
<evidence type="ECO:0000256" key="3">
    <source>
        <dbReference type="ARBA" id="ARBA00022946"/>
    </source>
</evidence>
<comment type="subcellular location">
    <subcellularLocation>
        <location evidence="1">Mitochondrion</location>
    </subcellularLocation>
</comment>
<name>A0ABP1PQH0_9HEXA</name>
<organism evidence="7 8">
    <name type="scientific">Orchesella dallaii</name>
    <dbReference type="NCBI Taxonomy" id="48710"/>
    <lineage>
        <taxon>Eukaryota</taxon>
        <taxon>Metazoa</taxon>
        <taxon>Ecdysozoa</taxon>
        <taxon>Arthropoda</taxon>
        <taxon>Hexapoda</taxon>
        <taxon>Collembola</taxon>
        <taxon>Entomobryomorpha</taxon>
        <taxon>Entomobryoidea</taxon>
        <taxon>Orchesellidae</taxon>
        <taxon>Orchesellinae</taxon>
        <taxon>Orchesella</taxon>
    </lineage>
</organism>
<dbReference type="InterPro" id="IPR000352">
    <property type="entry name" value="Pep_chain_release_fac_I"/>
</dbReference>
<evidence type="ECO:0000256" key="5">
    <source>
        <dbReference type="SAM" id="MobiDB-lite"/>
    </source>
</evidence>
<protein>
    <recommendedName>
        <fullName evidence="6">Prokaryotic-type class I peptide chain release factors domain-containing protein</fullName>
    </recommendedName>
</protein>
<gene>
    <name evidence="7" type="ORF">ODALV1_LOCUS2590</name>
</gene>
<dbReference type="Gene3D" id="3.30.160.20">
    <property type="match status" value="1"/>
</dbReference>
<reference evidence="7 8" key="1">
    <citation type="submission" date="2024-08" db="EMBL/GenBank/DDBJ databases">
        <authorList>
            <person name="Cucini C."/>
            <person name="Frati F."/>
        </authorList>
    </citation>
    <scope>NUCLEOTIDE SEQUENCE [LARGE SCALE GENOMIC DNA]</scope>
</reference>
<dbReference type="EMBL" id="CAXLJM020000007">
    <property type="protein sequence ID" value="CAL8073354.1"/>
    <property type="molecule type" value="Genomic_DNA"/>
</dbReference>
<comment type="similarity">
    <text evidence="2">Belongs to the prokaryotic/mitochondrial release factor family.</text>
</comment>
<evidence type="ECO:0000313" key="7">
    <source>
        <dbReference type="EMBL" id="CAL8073354.1"/>
    </source>
</evidence>
<dbReference type="InterPro" id="IPR045853">
    <property type="entry name" value="Pep_chain_release_fac_I_sf"/>
</dbReference>
<sequence length="183" mass="20796">MYRPFLQCSQKLLTVANCQRVGQHNLPVLSASRIFRIDYIFKYQHRFKHSEVDTSKVPILNENDLEEWYVKGGGPGGSNVNKRTNCCTLRHKPTGLIVKCHLARELNQNRKLARGMMIEKLDEHLNGDDSVKAQKKRLGLEKIHAQEVKAKKVLDMKKKYKEIINHSDSGPSGGVGESSEKIS</sequence>
<dbReference type="InterPro" id="IPR052405">
    <property type="entry name" value="Mito_Transl_Release_Factor"/>
</dbReference>
<evidence type="ECO:0000256" key="2">
    <source>
        <dbReference type="ARBA" id="ARBA00010835"/>
    </source>
</evidence>
<feature type="region of interest" description="Disordered" evidence="5">
    <location>
        <begin position="162"/>
        <end position="183"/>
    </location>
</feature>
<dbReference type="PANTHER" id="PTHR46203:SF1">
    <property type="entry name" value="MITOCHONDRIAL TRANSLATION RELEASE FACTOR IN RESCUE"/>
    <property type="match status" value="1"/>
</dbReference>
<dbReference type="Proteomes" id="UP001642540">
    <property type="component" value="Unassembled WGS sequence"/>
</dbReference>
<accession>A0ABP1PQH0</accession>
<comment type="caution">
    <text evidence="7">The sequence shown here is derived from an EMBL/GenBank/DDBJ whole genome shotgun (WGS) entry which is preliminary data.</text>
</comment>